<dbReference type="EMBL" id="MBDO02000006">
    <property type="protein sequence ID" value="RLN69246.1"/>
    <property type="molecule type" value="Genomic_DNA"/>
</dbReference>
<name>A0A3F2S2V8_9STRA</name>
<sequence length="100" mass="10487">MVFVAGEIFCVAEEGAKFARAAPGFFFGVIGSGGVGLGAAVNGGVFRLSRVHLEGPFDQEDLGLSFNQSSNFSVPADEVSIVGVHDHVREEVMWDAELAG</sequence>
<comment type="caution">
    <text evidence="2">The sequence shown here is derived from an EMBL/GenBank/DDBJ whole genome shotgun (WGS) entry which is preliminary data.</text>
</comment>
<proteinExistence type="predicted"/>
<dbReference type="EMBL" id="MBAD02000932">
    <property type="protein sequence ID" value="RLN61017.1"/>
    <property type="molecule type" value="Genomic_DNA"/>
</dbReference>
<organism evidence="2 3">
    <name type="scientific">Phytophthora kernoviae</name>
    <dbReference type="NCBI Taxonomy" id="325452"/>
    <lineage>
        <taxon>Eukaryota</taxon>
        <taxon>Sar</taxon>
        <taxon>Stramenopiles</taxon>
        <taxon>Oomycota</taxon>
        <taxon>Peronosporomycetes</taxon>
        <taxon>Peronosporales</taxon>
        <taxon>Peronosporaceae</taxon>
        <taxon>Phytophthora</taxon>
    </lineage>
</organism>
<dbReference type="Proteomes" id="UP000277300">
    <property type="component" value="Unassembled WGS sequence"/>
</dbReference>
<protein>
    <submittedName>
        <fullName evidence="2">Uncharacterized protein</fullName>
    </submittedName>
</protein>
<evidence type="ECO:0000313" key="1">
    <source>
        <dbReference type="EMBL" id="RLN61017.1"/>
    </source>
</evidence>
<dbReference type="AlphaFoldDB" id="A0A3F2S2V8"/>
<reference evidence="3 4" key="1">
    <citation type="submission" date="2018-07" db="EMBL/GenBank/DDBJ databases">
        <title>Genome sequencing of oomycete isolates from Chile give support for New Zealand origin for Phytophthora kernoviae and make available the first Nothophytophthora sp. genome.</title>
        <authorList>
            <person name="Studholme D.J."/>
            <person name="Sanfuentes E."/>
            <person name="Panda P."/>
            <person name="Hill R."/>
            <person name="Sambles C."/>
            <person name="Grant M."/>
            <person name="Williams N.M."/>
            <person name="Mcdougal R.L."/>
        </authorList>
    </citation>
    <scope>NUCLEOTIDE SEQUENCE [LARGE SCALE GENOMIC DNA]</scope>
    <source>
        <strain evidence="2">Chile6</strain>
        <strain evidence="1">Chile7</strain>
    </source>
</reference>
<evidence type="ECO:0000313" key="2">
    <source>
        <dbReference type="EMBL" id="RLN69246.1"/>
    </source>
</evidence>
<evidence type="ECO:0000313" key="3">
    <source>
        <dbReference type="Proteomes" id="UP000277300"/>
    </source>
</evidence>
<evidence type="ECO:0000313" key="4">
    <source>
        <dbReference type="Proteomes" id="UP000284657"/>
    </source>
</evidence>
<gene>
    <name evidence="1" type="ORF">BBJ29_004168</name>
    <name evidence="2" type="ORF">BBP00_00000517</name>
</gene>
<dbReference type="Proteomes" id="UP000284657">
    <property type="component" value="Unassembled WGS sequence"/>
</dbReference>
<accession>A0A3F2S2V8</accession>